<evidence type="ECO:0000259" key="4">
    <source>
        <dbReference type="PROSITE" id="PS51203"/>
    </source>
</evidence>
<sequence length="538" mass="58155">MLHVPGTYAGGSGSGFDWTQTKREVELRVPLPPTCDVKSVKCEIGARRVHATWRLQGESATEAEAEMQFSGELHALVVMDDSLWSLDKEGASATAGPVLVASLRKVVPELWRRLLTSETEAGEEPALLDGLQRAAPRSKEELLKQAKQRANGMLDGPSKAVAHVIEGKRSVGSITLSADELPSLAVLTLRSCSDLEVVLPHACTVVKLALEGCEKLTLRVDGKVLTETLEVYQCSDCRLELGSSLKTVQVDACRGIAFSFAKLEHFQQLLSAGAYSTSLILEESALHASVDLDEQRALHPAIQLSDETDQFITRLVDGGLLTELVIRLSNDFPTTEREAAAFAERTKAADAKLEEVVGGMLGSTLGNKLTDAEKEQMSSMAQQKAESAALTQGAAAASSEGRHAARVEHKKKAGNEAFKANEYQQAAVSYTEALALCTLPSLQLEESTLLSNRAACFLKLGRYAQAHADAQKCVSLRPDFAKGHFRLALALQAEEKYGDACLAFNRVLQLEPKNKEAASGMRIAEVQSERQRRTQASS</sequence>
<dbReference type="EMBL" id="HBEY01033286">
    <property type="protein sequence ID" value="CAD8612520.1"/>
    <property type="molecule type" value="Transcribed_RNA"/>
</dbReference>
<dbReference type="GO" id="GO:0051879">
    <property type="term" value="F:Hsp90 protein binding"/>
    <property type="evidence" value="ECO:0007669"/>
    <property type="project" value="TreeGrafter"/>
</dbReference>
<dbReference type="PANTHER" id="PTHR22904">
    <property type="entry name" value="TPR REPEAT CONTAINING PROTEIN"/>
    <property type="match status" value="1"/>
</dbReference>
<dbReference type="Gene3D" id="2.60.40.790">
    <property type="match status" value="1"/>
</dbReference>
<evidence type="ECO:0000256" key="2">
    <source>
        <dbReference type="ARBA" id="ARBA00022803"/>
    </source>
</evidence>
<dbReference type="Gene3D" id="2.160.20.70">
    <property type="match status" value="1"/>
</dbReference>
<protein>
    <recommendedName>
        <fullName evidence="4">CS domain-containing protein</fullName>
    </recommendedName>
</protein>
<feature type="repeat" description="TPR" evidence="3">
    <location>
        <begin position="481"/>
        <end position="514"/>
    </location>
</feature>
<evidence type="ECO:0000256" key="3">
    <source>
        <dbReference type="PROSITE-ProRule" id="PRU00339"/>
    </source>
</evidence>
<dbReference type="InterPro" id="IPR007052">
    <property type="entry name" value="CS_dom"/>
</dbReference>
<dbReference type="CDD" id="cd06467">
    <property type="entry name" value="p23_NUDC_like"/>
    <property type="match status" value="1"/>
</dbReference>
<dbReference type="AlphaFoldDB" id="A0A7S0Q2B8"/>
<organism evidence="5">
    <name type="scientific">Coccolithus braarudii</name>
    <dbReference type="NCBI Taxonomy" id="221442"/>
    <lineage>
        <taxon>Eukaryota</taxon>
        <taxon>Haptista</taxon>
        <taxon>Haptophyta</taxon>
        <taxon>Prymnesiophyceae</taxon>
        <taxon>Coccolithales</taxon>
        <taxon>Coccolithaceae</taxon>
        <taxon>Coccolithus</taxon>
    </lineage>
</organism>
<name>A0A7S0Q2B8_9EUKA</name>
<gene>
    <name evidence="5" type="ORF">CPEL01642_LOCUS15900</name>
</gene>
<dbReference type="PROSITE" id="PS51203">
    <property type="entry name" value="CS"/>
    <property type="match status" value="1"/>
</dbReference>
<keyword evidence="1" id="KW-0677">Repeat</keyword>
<dbReference type="SUPFAM" id="SSF48452">
    <property type="entry name" value="TPR-like"/>
    <property type="match status" value="1"/>
</dbReference>
<dbReference type="SUPFAM" id="SSF49764">
    <property type="entry name" value="HSP20-like chaperones"/>
    <property type="match status" value="1"/>
</dbReference>
<dbReference type="SMART" id="SM00028">
    <property type="entry name" value="TPR"/>
    <property type="match status" value="3"/>
</dbReference>
<reference evidence="5" key="1">
    <citation type="submission" date="2021-01" db="EMBL/GenBank/DDBJ databases">
        <authorList>
            <person name="Corre E."/>
            <person name="Pelletier E."/>
            <person name="Niang G."/>
            <person name="Scheremetjew M."/>
            <person name="Finn R."/>
            <person name="Kale V."/>
            <person name="Holt S."/>
            <person name="Cochrane G."/>
            <person name="Meng A."/>
            <person name="Brown T."/>
            <person name="Cohen L."/>
        </authorList>
    </citation>
    <scope>NUCLEOTIDE SEQUENCE</scope>
    <source>
        <strain evidence="5">PLY182g</strain>
    </source>
</reference>
<dbReference type="InterPro" id="IPR019734">
    <property type="entry name" value="TPR_rpt"/>
</dbReference>
<dbReference type="InterPro" id="IPR016098">
    <property type="entry name" value="CAP/MinC_C"/>
</dbReference>
<dbReference type="Gene3D" id="1.25.40.10">
    <property type="entry name" value="Tetratricopeptide repeat domain"/>
    <property type="match status" value="1"/>
</dbReference>
<feature type="domain" description="CS" evidence="4">
    <location>
        <begin position="11"/>
        <end position="115"/>
    </location>
</feature>
<dbReference type="Pfam" id="PF04969">
    <property type="entry name" value="CS"/>
    <property type="match status" value="1"/>
</dbReference>
<evidence type="ECO:0000313" key="5">
    <source>
        <dbReference type="EMBL" id="CAD8612520.1"/>
    </source>
</evidence>
<dbReference type="InterPro" id="IPR011990">
    <property type="entry name" value="TPR-like_helical_dom_sf"/>
</dbReference>
<evidence type="ECO:0000256" key="1">
    <source>
        <dbReference type="ARBA" id="ARBA00022737"/>
    </source>
</evidence>
<accession>A0A7S0Q2B8</accession>
<dbReference type="PROSITE" id="PS50005">
    <property type="entry name" value="TPR"/>
    <property type="match status" value="1"/>
</dbReference>
<dbReference type="InterPro" id="IPR008978">
    <property type="entry name" value="HSP20-like_chaperone"/>
</dbReference>
<dbReference type="PANTHER" id="PTHR22904:SF523">
    <property type="entry name" value="STRESS-INDUCED-PHOSPHOPROTEIN 1"/>
    <property type="match status" value="1"/>
</dbReference>
<keyword evidence="2 3" id="KW-0802">TPR repeat</keyword>
<proteinExistence type="predicted"/>